<dbReference type="EMBL" id="CM003381">
    <property type="protein sequence ID" value="KOM57076.1"/>
    <property type="molecule type" value="Genomic_DNA"/>
</dbReference>
<feature type="region of interest" description="Disordered" evidence="1">
    <location>
        <begin position="40"/>
        <end position="60"/>
    </location>
</feature>
<evidence type="ECO:0000313" key="2">
    <source>
        <dbReference type="EMBL" id="KOM57076.1"/>
    </source>
</evidence>
<protein>
    <submittedName>
        <fullName evidence="2">Uncharacterized protein</fullName>
    </submittedName>
</protein>
<reference evidence="3" key="1">
    <citation type="journal article" date="2015" name="Proc. Natl. Acad. Sci. U.S.A.">
        <title>Genome sequencing of adzuki bean (Vigna angularis) provides insight into high starch and low fat accumulation and domestication.</title>
        <authorList>
            <person name="Yang K."/>
            <person name="Tian Z."/>
            <person name="Chen C."/>
            <person name="Luo L."/>
            <person name="Zhao B."/>
            <person name="Wang Z."/>
            <person name="Yu L."/>
            <person name="Li Y."/>
            <person name="Sun Y."/>
            <person name="Li W."/>
            <person name="Chen Y."/>
            <person name="Li Y."/>
            <person name="Zhang Y."/>
            <person name="Ai D."/>
            <person name="Zhao J."/>
            <person name="Shang C."/>
            <person name="Ma Y."/>
            <person name="Wu B."/>
            <person name="Wang M."/>
            <person name="Gao L."/>
            <person name="Sun D."/>
            <person name="Zhang P."/>
            <person name="Guo F."/>
            <person name="Wang W."/>
            <person name="Li Y."/>
            <person name="Wang J."/>
            <person name="Varshney R.K."/>
            <person name="Wang J."/>
            <person name="Ling H.Q."/>
            <person name="Wan P."/>
        </authorList>
    </citation>
    <scope>NUCLEOTIDE SEQUENCE</scope>
    <source>
        <strain evidence="3">cv. Jingnong 6</strain>
    </source>
</reference>
<name>A0A0L9VPT4_PHAAN</name>
<organism evidence="2 3">
    <name type="scientific">Phaseolus angularis</name>
    <name type="common">Azuki bean</name>
    <name type="synonym">Vigna angularis</name>
    <dbReference type="NCBI Taxonomy" id="3914"/>
    <lineage>
        <taxon>Eukaryota</taxon>
        <taxon>Viridiplantae</taxon>
        <taxon>Streptophyta</taxon>
        <taxon>Embryophyta</taxon>
        <taxon>Tracheophyta</taxon>
        <taxon>Spermatophyta</taxon>
        <taxon>Magnoliopsida</taxon>
        <taxon>eudicotyledons</taxon>
        <taxon>Gunneridae</taxon>
        <taxon>Pentapetalae</taxon>
        <taxon>rosids</taxon>
        <taxon>fabids</taxon>
        <taxon>Fabales</taxon>
        <taxon>Fabaceae</taxon>
        <taxon>Papilionoideae</taxon>
        <taxon>50 kb inversion clade</taxon>
        <taxon>NPAAA clade</taxon>
        <taxon>indigoferoid/millettioid clade</taxon>
        <taxon>Phaseoleae</taxon>
        <taxon>Vigna</taxon>
    </lineage>
</organism>
<dbReference type="Gramene" id="KOM57076">
    <property type="protein sequence ID" value="KOM57076"/>
    <property type="gene ID" value="LR48_Vigan11g010800"/>
</dbReference>
<dbReference type="Proteomes" id="UP000053144">
    <property type="component" value="Chromosome 11"/>
</dbReference>
<accession>A0A0L9VPT4</accession>
<proteinExistence type="predicted"/>
<dbReference type="AlphaFoldDB" id="A0A0L9VPT4"/>
<evidence type="ECO:0000256" key="1">
    <source>
        <dbReference type="SAM" id="MobiDB-lite"/>
    </source>
</evidence>
<evidence type="ECO:0000313" key="3">
    <source>
        <dbReference type="Proteomes" id="UP000053144"/>
    </source>
</evidence>
<sequence>MLLVSTPCSNCVSSLHFHIEFVTHLPLPHKKGKITMMKIEAQGGEGRASQTDSEDLSQLL</sequence>
<gene>
    <name evidence="2" type="ORF">LR48_Vigan11g010800</name>
</gene>